<proteinExistence type="predicted"/>
<dbReference type="Pfam" id="PF00756">
    <property type="entry name" value="Esterase"/>
    <property type="match status" value="1"/>
</dbReference>
<feature type="compositionally biased region" description="Basic and acidic residues" evidence="1">
    <location>
        <begin position="138"/>
        <end position="147"/>
    </location>
</feature>
<keyword evidence="4" id="KW-1185">Reference proteome</keyword>
<feature type="region of interest" description="Disordered" evidence="1">
    <location>
        <begin position="128"/>
        <end position="153"/>
    </location>
</feature>
<dbReference type="EMBL" id="JACHGW010000003">
    <property type="protein sequence ID" value="MBB6051257.1"/>
    <property type="molecule type" value="Genomic_DNA"/>
</dbReference>
<gene>
    <name evidence="3" type="ORF">HNQ39_003067</name>
</gene>
<evidence type="ECO:0000313" key="3">
    <source>
        <dbReference type="EMBL" id="MBB6051257.1"/>
    </source>
</evidence>
<dbReference type="Proteomes" id="UP000520814">
    <property type="component" value="Unassembled WGS sequence"/>
</dbReference>
<evidence type="ECO:0000256" key="1">
    <source>
        <dbReference type="SAM" id="MobiDB-lite"/>
    </source>
</evidence>
<dbReference type="Gene3D" id="3.40.50.1820">
    <property type="entry name" value="alpha/beta hydrolase"/>
    <property type="match status" value="1"/>
</dbReference>
<dbReference type="AlphaFoldDB" id="A0A7W9W846"/>
<organism evidence="3 4">
    <name type="scientific">Armatimonas rosea</name>
    <dbReference type="NCBI Taxonomy" id="685828"/>
    <lineage>
        <taxon>Bacteria</taxon>
        <taxon>Bacillati</taxon>
        <taxon>Armatimonadota</taxon>
        <taxon>Armatimonadia</taxon>
        <taxon>Armatimonadales</taxon>
        <taxon>Armatimonadaceae</taxon>
        <taxon>Armatimonas</taxon>
    </lineage>
</organism>
<name>A0A7W9W846_ARMRO</name>
<evidence type="ECO:0000256" key="2">
    <source>
        <dbReference type="SAM" id="SignalP"/>
    </source>
</evidence>
<dbReference type="RefSeq" id="WP_184197884.1">
    <property type="nucleotide sequence ID" value="NZ_JACHGW010000003.1"/>
</dbReference>
<dbReference type="InterPro" id="IPR000801">
    <property type="entry name" value="Esterase-like"/>
</dbReference>
<feature type="region of interest" description="Disordered" evidence="1">
    <location>
        <begin position="29"/>
        <end position="51"/>
    </location>
</feature>
<dbReference type="PANTHER" id="PTHR48098:SF3">
    <property type="entry name" value="IRON(III) ENTEROBACTIN ESTERASE"/>
    <property type="match status" value="1"/>
</dbReference>
<feature type="chain" id="PRO_5030971967" evidence="2">
    <location>
        <begin position="21"/>
        <end position="333"/>
    </location>
</feature>
<comment type="caution">
    <text evidence="3">The sequence shown here is derived from an EMBL/GenBank/DDBJ whole genome shotgun (WGS) entry which is preliminary data.</text>
</comment>
<reference evidence="3 4" key="1">
    <citation type="submission" date="2020-08" db="EMBL/GenBank/DDBJ databases">
        <title>Genomic Encyclopedia of Type Strains, Phase IV (KMG-IV): sequencing the most valuable type-strain genomes for metagenomic binning, comparative biology and taxonomic classification.</title>
        <authorList>
            <person name="Goeker M."/>
        </authorList>
    </citation>
    <scope>NUCLEOTIDE SEQUENCE [LARGE SCALE GENOMIC DNA]</scope>
    <source>
        <strain evidence="3 4">DSM 23562</strain>
    </source>
</reference>
<dbReference type="PANTHER" id="PTHR48098">
    <property type="entry name" value="ENTEROCHELIN ESTERASE-RELATED"/>
    <property type="match status" value="1"/>
</dbReference>
<sequence>MKKNALYALGLALTAGTTFAIARQTAPKANPDSQYRLGPDSLPQEGVPKGEIRGPFTLENCKSYPGTLHTYWVYVPAQYDPKVPTALMVFQDGQAFKNETGDIRAQNVLDNLIYRREIPTMLAVFINPGRTPEQPEANPREWGDRTTNRPTEYNSLDDRYARVITDELLPALEKDYNVSKDPEMRGIGGSSSGAIAAFTVAWERPNAFRKVLSNVGSFTNIRGGHKYPDIILKEKKKPIRVYLCDGRNDNRGFRGGKYDETWDWFLQNVRMQKALEKKGYDLNYTWGMNNHGQKFGGAVFPDMMRWLWRDGPVSTDPNDQVERDFRQPVVKKN</sequence>
<feature type="signal peptide" evidence="2">
    <location>
        <begin position="1"/>
        <end position="20"/>
    </location>
</feature>
<dbReference type="InterPro" id="IPR050583">
    <property type="entry name" value="Mycobacterial_A85_antigen"/>
</dbReference>
<dbReference type="SUPFAM" id="SSF53474">
    <property type="entry name" value="alpha/beta-Hydrolases"/>
    <property type="match status" value="1"/>
</dbReference>
<accession>A0A7W9W846</accession>
<evidence type="ECO:0000313" key="4">
    <source>
        <dbReference type="Proteomes" id="UP000520814"/>
    </source>
</evidence>
<dbReference type="InterPro" id="IPR029058">
    <property type="entry name" value="AB_hydrolase_fold"/>
</dbReference>
<protein>
    <submittedName>
        <fullName evidence="3">Enterochelin esterase family protein</fullName>
    </submittedName>
</protein>
<keyword evidence="2" id="KW-0732">Signal</keyword>